<dbReference type="Gramene" id="Pp3c6_5260V3.2">
    <property type="protein sequence ID" value="Pp3c6_5260V3.2"/>
    <property type="gene ID" value="Pp3c6_5260"/>
</dbReference>
<organism evidence="4">
    <name type="scientific">Physcomitrium patens</name>
    <name type="common">Spreading-leaved earth moss</name>
    <name type="synonym">Physcomitrella patens</name>
    <dbReference type="NCBI Taxonomy" id="3218"/>
    <lineage>
        <taxon>Eukaryota</taxon>
        <taxon>Viridiplantae</taxon>
        <taxon>Streptophyta</taxon>
        <taxon>Embryophyta</taxon>
        <taxon>Bryophyta</taxon>
        <taxon>Bryophytina</taxon>
        <taxon>Bryopsida</taxon>
        <taxon>Funariidae</taxon>
        <taxon>Funariales</taxon>
        <taxon>Funariaceae</taxon>
        <taxon>Physcomitrium</taxon>
    </lineage>
</organism>
<evidence type="ECO:0000256" key="1">
    <source>
        <dbReference type="ARBA" id="ARBA00022723"/>
    </source>
</evidence>
<dbReference type="EMBL" id="ABEU02000006">
    <property type="protein sequence ID" value="PNR52151.1"/>
    <property type="molecule type" value="Genomic_DNA"/>
</dbReference>
<dbReference type="InterPro" id="IPR006121">
    <property type="entry name" value="HMA_dom"/>
</dbReference>
<accession>A0A2K1KEE5</accession>
<dbReference type="Gramene" id="Pp3c6_5260V3.1">
    <property type="protein sequence ID" value="Pp3c6_5260V3.1"/>
    <property type="gene ID" value="Pp3c6_5260"/>
</dbReference>
<reference evidence="4 6" key="1">
    <citation type="journal article" date="2008" name="Science">
        <title>The Physcomitrella genome reveals evolutionary insights into the conquest of land by plants.</title>
        <authorList>
            <person name="Rensing S."/>
            <person name="Lang D."/>
            <person name="Zimmer A."/>
            <person name="Terry A."/>
            <person name="Salamov A."/>
            <person name="Shapiro H."/>
            <person name="Nishiyama T."/>
            <person name="Perroud P.-F."/>
            <person name="Lindquist E."/>
            <person name="Kamisugi Y."/>
            <person name="Tanahashi T."/>
            <person name="Sakakibara K."/>
            <person name="Fujita T."/>
            <person name="Oishi K."/>
            <person name="Shin-I T."/>
            <person name="Kuroki Y."/>
            <person name="Toyoda A."/>
            <person name="Suzuki Y."/>
            <person name="Hashimoto A."/>
            <person name="Yamaguchi K."/>
            <person name="Sugano A."/>
            <person name="Kohara Y."/>
            <person name="Fujiyama A."/>
            <person name="Anterola A."/>
            <person name="Aoki S."/>
            <person name="Ashton N."/>
            <person name="Barbazuk W.B."/>
            <person name="Barker E."/>
            <person name="Bennetzen J."/>
            <person name="Bezanilla M."/>
            <person name="Blankenship R."/>
            <person name="Cho S.H."/>
            <person name="Dutcher S."/>
            <person name="Estelle M."/>
            <person name="Fawcett J.A."/>
            <person name="Gundlach H."/>
            <person name="Hanada K."/>
            <person name="Heyl A."/>
            <person name="Hicks K.A."/>
            <person name="Hugh J."/>
            <person name="Lohr M."/>
            <person name="Mayer K."/>
            <person name="Melkozernov A."/>
            <person name="Murata T."/>
            <person name="Nelson D."/>
            <person name="Pils B."/>
            <person name="Prigge M."/>
            <person name="Reiss B."/>
            <person name="Renner T."/>
            <person name="Rombauts S."/>
            <person name="Rushton P."/>
            <person name="Sanderfoot A."/>
            <person name="Schween G."/>
            <person name="Shiu S.-H."/>
            <person name="Stueber K."/>
            <person name="Theodoulou F.L."/>
            <person name="Tu H."/>
            <person name="Van de Peer Y."/>
            <person name="Verrier P.J."/>
            <person name="Waters E."/>
            <person name="Wood A."/>
            <person name="Yang L."/>
            <person name="Cove D."/>
            <person name="Cuming A."/>
            <person name="Hasebe M."/>
            <person name="Lucas S."/>
            <person name="Mishler D.B."/>
            <person name="Reski R."/>
            <person name="Grigoriev I."/>
            <person name="Quatrano R.S."/>
            <person name="Boore J.L."/>
        </authorList>
    </citation>
    <scope>NUCLEOTIDE SEQUENCE [LARGE SCALE GENOMIC DNA]</scope>
    <source>
        <strain evidence="5 6">cv. Gransden 2004</strain>
    </source>
</reference>
<dbReference type="Gene3D" id="3.30.70.100">
    <property type="match status" value="1"/>
</dbReference>
<sequence>MAMLMYEIFSGGNEPNWQDYVDYRGPYDYAADSDCRSSGPLLPTYEFRVPMCCSKCEEKVREELLELQGVCDIFTDQLSERVAVTDFVNPYHALKKMKRIKKKSNFWDESEPSQRHSHMQNSHKKHKSHGHHSSHTKHHSRQETSYRSNSSQVSYNREPFHSEPFRRELGRSSSFRWPSNRDRYDSASDDDGSYSDLRPSSSSFGCLPRSRSFGHERVPSNSESYYTEDYPESNASYAHY</sequence>
<dbReference type="EnsemblPlants" id="Pp3c6_5260V3.2">
    <property type="protein sequence ID" value="Pp3c6_5260V3.2"/>
    <property type="gene ID" value="Pp3c6_5260"/>
</dbReference>
<dbReference type="PaxDb" id="3218-PP1S180_131V6.1"/>
<dbReference type="GO" id="GO:0046872">
    <property type="term" value="F:metal ion binding"/>
    <property type="evidence" value="ECO:0007669"/>
    <property type="project" value="UniProtKB-KW"/>
</dbReference>
<feature type="region of interest" description="Disordered" evidence="2">
    <location>
        <begin position="105"/>
        <end position="240"/>
    </location>
</feature>
<keyword evidence="1" id="KW-0479">Metal-binding</keyword>
<dbReference type="PROSITE" id="PS50846">
    <property type="entry name" value="HMA_2"/>
    <property type="match status" value="1"/>
</dbReference>
<dbReference type="OrthoDB" id="689350at2759"/>
<dbReference type="Proteomes" id="UP000006727">
    <property type="component" value="Chromosome 6"/>
</dbReference>
<feature type="compositionally biased region" description="Polar residues" evidence="2">
    <location>
        <begin position="143"/>
        <end position="155"/>
    </location>
</feature>
<name>A0A2K1KEE5_PHYPA</name>
<dbReference type="GeneID" id="112283412"/>
<dbReference type="AlphaFoldDB" id="A0A2K1KEE5"/>
<feature type="compositionally biased region" description="Basic and acidic residues" evidence="2">
    <location>
        <begin position="158"/>
        <end position="170"/>
    </location>
</feature>
<feature type="compositionally biased region" description="Basic residues" evidence="2">
    <location>
        <begin position="115"/>
        <end position="140"/>
    </location>
</feature>
<dbReference type="SUPFAM" id="SSF55008">
    <property type="entry name" value="HMA, heavy metal-associated domain"/>
    <property type="match status" value="1"/>
</dbReference>
<dbReference type="RefSeq" id="XP_024377810.1">
    <property type="nucleotide sequence ID" value="XM_024522042.2"/>
</dbReference>
<protein>
    <recommendedName>
        <fullName evidence="3">HMA domain-containing protein</fullName>
    </recommendedName>
</protein>
<proteinExistence type="predicted"/>
<evidence type="ECO:0000256" key="2">
    <source>
        <dbReference type="SAM" id="MobiDB-lite"/>
    </source>
</evidence>
<evidence type="ECO:0000313" key="6">
    <source>
        <dbReference type="Proteomes" id="UP000006727"/>
    </source>
</evidence>
<dbReference type="STRING" id="3218.A0A2K1KEE5"/>
<dbReference type="PANTHER" id="PTHR22814">
    <property type="entry name" value="COPPER TRANSPORT PROTEIN ATOX1-RELATED"/>
    <property type="match status" value="1"/>
</dbReference>
<evidence type="ECO:0000313" key="5">
    <source>
        <dbReference type="EnsemblPlants" id="Pp3c6_5260V3.1"/>
    </source>
</evidence>
<dbReference type="EnsemblPlants" id="Pp3c6_5260V3.1">
    <property type="protein sequence ID" value="Pp3c6_5260V3.1"/>
    <property type="gene ID" value="Pp3c6_5260"/>
</dbReference>
<evidence type="ECO:0000259" key="3">
    <source>
        <dbReference type="PROSITE" id="PS50846"/>
    </source>
</evidence>
<reference evidence="4 6" key="2">
    <citation type="journal article" date="2018" name="Plant J.">
        <title>The Physcomitrella patens chromosome-scale assembly reveals moss genome structure and evolution.</title>
        <authorList>
            <person name="Lang D."/>
            <person name="Ullrich K.K."/>
            <person name="Murat F."/>
            <person name="Fuchs J."/>
            <person name="Jenkins J."/>
            <person name="Haas F.B."/>
            <person name="Piednoel M."/>
            <person name="Gundlach H."/>
            <person name="Van Bel M."/>
            <person name="Meyberg R."/>
            <person name="Vives C."/>
            <person name="Morata J."/>
            <person name="Symeonidi A."/>
            <person name="Hiss M."/>
            <person name="Muchero W."/>
            <person name="Kamisugi Y."/>
            <person name="Saleh O."/>
            <person name="Blanc G."/>
            <person name="Decker E.L."/>
            <person name="van Gessel N."/>
            <person name="Grimwood J."/>
            <person name="Hayes R.D."/>
            <person name="Graham S.W."/>
            <person name="Gunter L.E."/>
            <person name="McDaniel S.F."/>
            <person name="Hoernstein S.N.W."/>
            <person name="Larsson A."/>
            <person name="Li F.W."/>
            <person name="Perroud P.F."/>
            <person name="Phillips J."/>
            <person name="Ranjan P."/>
            <person name="Rokshar D.S."/>
            <person name="Rothfels C.J."/>
            <person name="Schneider L."/>
            <person name="Shu S."/>
            <person name="Stevenson D.W."/>
            <person name="Thummler F."/>
            <person name="Tillich M."/>
            <person name="Villarreal Aguilar J.C."/>
            <person name="Widiez T."/>
            <person name="Wong G.K."/>
            <person name="Wymore A."/>
            <person name="Zhang Y."/>
            <person name="Zimmer A.D."/>
            <person name="Quatrano R.S."/>
            <person name="Mayer K.F.X."/>
            <person name="Goodstein D."/>
            <person name="Casacuberta J.M."/>
            <person name="Vandepoele K."/>
            <person name="Reski R."/>
            <person name="Cuming A.C."/>
            <person name="Tuskan G.A."/>
            <person name="Maumus F."/>
            <person name="Salse J."/>
            <person name="Schmutz J."/>
            <person name="Rensing S.A."/>
        </authorList>
    </citation>
    <scope>NUCLEOTIDE SEQUENCE [LARGE SCALE GENOMIC DNA]</scope>
    <source>
        <strain evidence="5 6">cv. Gransden 2004</strain>
    </source>
</reference>
<evidence type="ECO:0000313" key="4">
    <source>
        <dbReference type="EMBL" id="PNR52151.1"/>
    </source>
</evidence>
<dbReference type="InterPro" id="IPR036163">
    <property type="entry name" value="HMA_dom_sf"/>
</dbReference>
<reference evidence="5" key="3">
    <citation type="submission" date="2020-12" db="UniProtKB">
        <authorList>
            <consortium name="EnsemblPlants"/>
        </authorList>
    </citation>
    <scope>IDENTIFICATION</scope>
</reference>
<keyword evidence="6" id="KW-1185">Reference proteome</keyword>
<gene>
    <name evidence="5" type="primary">LOC112283412</name>
    <name evidence="4" type="ORF">PHYPA_008525</name>
</gene>
<dbReference type="PANTHER" id="PTHR22814:SF336">
    <property type="entry name" value="HEAVY METAL-ASSOCIATED ISOPRENYLATED PLANT PROTEIN 23"/>
    <property type="match status" value="1"/>
</dbReference>
<feature type="domain" description="HMA" evidence="3">
    <location>
        <begin position="42"/>
        <end position="109"/>
    </location>
</feature>